<dbReference type="SUPFAM" id="SSF52777">
    <property type="entry name" value="CoA-dependent acyltransferases"/>
    <property type="match status" value="1"/>
</dbReference>
<gene>
    <name evidence="2" type="ORF">HG543_23975</name>
</gene>
<feature type="domain" description="2-oxoacid dehydrogenase acyltransferase catalytic" evidence="1">
    <location>
        <begin position="29"/>
        <end position="129"/>
    </location>
</feature>
<dbReference type="GO" id="GO:0016746">
    <property type="term" value="F:acyltransferase activity"/>
    <property type="evidence" value="ECO:0007669"/>
    <property type="project" value="InterPro"/>
</dbReference>
<dbReference type="InterPro" id="IPR045257">
    <property type="entry name" value="E2/Pdx1"/>
</dbReference>
<feature type="domain" description="2-oxoacid dehydrogenase acyltransferase catalytic" evidence="1">
    <location>
        <begin position="185"/>
        <end position="265"/>
    </location>
</feature>
<dbReference type="Pfam" id="PF00198">
    <property type="entry name" value="2-oxoacid_dh"/>
    <property type="match status" value="2"/>
</dbReference>
<protein>
    <submittedName>
        <fullName evidence="2">2-oxo acid dehydrogenase subunit E2</fullName>
    </submittedName>
</protein>
<evidence type="ECO:0000259" key="1">
    <source>
        <dbReference type="Pfam" id="PF00198"/>
    </source>
</evidence>
<evidence type="ECO:0000313" key="3">
    <source>
        <dbReference type="Proteomes" id="UP000518300"/>
    </source>
</evidence>
<dbReference type="RefSeq" id="WP_169347171.1">
    <property type="nucleotide sequence ID" value="NZ_JABBJJ010000114.1"/>
</dbReference>
<dbReference type="GO" id="GO:0006086">
    <property type="term" value="P:pyruvate decarboxylation to acetyl-CoA"/>
    <property type="evidence" value="ECO:0007669"/>
    <property type="project" value="InterPro"/>
</dbReference>
<sequence>MAHLELSPKRHISSFRKLAIGSWETAYDPTVYGTLTVRMDRALSYMDAFQARTGVRLTVTHLVLKALAEALRRCPDANAVLRFGRIYLRQRVTVSALVTRQEGGDVRLVPVRVADADKKSLRELAAEVDVAVREDAGPERGWRLVERVPSPLLHLFTRVVSFLAVTLNLDLGRFGLPRDAFGAAVVTDVGALGLDTAYLPLVPFTRVPVFLAPGAVRRAAVVEGERVVVGQVMSVNASIDHRFIDGYHAGVLASTVREMLEDPFTAFGAPE</sequence>
<comment type="caution">
    <text evidence="2">The sequence shown here is derived from an EMBL/GenBank/DDBJ whole genome shotgun (WGS) entry which is preliminary data.</text>
</comment>
<dbReference type="Proteomes" id="UP000518300">
    <property type="component" value="Unassembled WGS sequence"/>
</dbReference>
<dbReference type="EMBL" id="JABBJJ010000114">
    <property type="protein sequence ID" value="NMO17892.1"/>
    <property type="molecule type" value="Genomic_DNA"/>
</dbReference>
<dbReference type="Gene3D" id="3.30.559.10">
    <property type="entry name" value="Chloramphenicol acetyltransferase-like domain"/>
    <property type="match status" value="1"/>
</dbReference>
<dbReference type="PANTHER" id="PTHR23151">
    <property type="entry name" value="DIHYDROLIPOAMIDE ACETYL/SUCCINYL-TRANSFERASE-RELATED"/>
    <property type="match status" value="1"/>
</dbReference>
<dbReference type="PANTHER" id="PTHR23151:SF90">
    <property type="entry name" value="DIHYDROLIPOYLLYSINE-RESIDUE ACETYLTRANSFERASE COMPONENT OF PYRUVATE DEHYDROGENASE COMPLEX, MITOCHONDRIAL-RELATED"/>
    <property type="match status" value="1"/>
</dbReference>
<dbReference type="GO" id="GO:0045254">
    <property type="term" value="C:pyruvate dehydrogenase complex"/>
    <property type="evidence" value="ECO:0007669"/>
    <property type="project" value="InterPro"/>
</dbReference>
<proteinExistence type="predicted"/>
<dbReference type="AlphaFoldDB" id="A0A848LJK6"/>
<dbReference type="InterPro" id="IPR001078">
    <property type="entry name" value="2-oxoacid_DH_actylTfrase"/>
</dbReference>
<accession>A0A848LJK6</accession>
<reference evidence="2 3" key="1">
    <citation type="submission" date="2020-04" db="EMBL/GenBank/DDBJ databases">
        <title>Draft genome of Pyxidicoccus fallax type strain.</title>
        <authorList>
            <person name="Whitworth D.E."/>
        </authorList>
    </citation>
    <scope>NUCLEOTIDE SEQUENCE [LARGE SCALE GENOMIC DNA]</scope>
    <source>
        <strain evidence="2 3">DSM 14698</strain>
    </source>
</reference>
<organism evidence="2 3">
    <name type="scientific">Pyxidicoccus fallax</name>
    <dbReference type="NCBI Taxonomy" id="394095"/>
    <lineage>
        <taxon>Bacteria</taxon>
        <taxon>Pseudomonadati</taxon>
        <taxon>Myxococcota</taxon>
        <taxon>Myxococcia</taxon>
        <taxon>Myxococcales</taxon>
        <taxon>Cystobacterineae</taxon>
        <taxon>Myxococcaceae</taxon>
        <taxon>Pyxidicoccus</taxon>
    </lineage>
</organism>
<keyword evidence="3" id="KW-1185">Reference proteome</keyword>
<name>A0A848LJK6_9BACT</name>
<dbReference type="InterPro" id="IPR023213">
    <property type="entry name" value="CAT-like_dom_sf"/>
</dbReference>
<evidence type="ECO:0000313" key="2">
    <source>
        <dbReference type="EMBL" id="NMO17892.1"/>
    </source>
</evidence>